<dbReference type="InterPro" id="IPR017452">
    <property type="entry name" value="GPCR_Rhodpsn_7TM"/>
</dbReference>
<feature type="transmembrane region" description="Helical" evidence="13">
    <location>
        <begin position="27"/>
        <end position="53"/>
    </location>
</feature>
<feature type="transmembrane region" description="Helical" evidence="13">
    <location>
        <begin position="130"/>
        <end position="154"/>
    </location>
</feature>
<keyword evidence="3" id="KW-1003">Cell membrane</keyword>
<reference evidence="15" key="4">
    <citation type="submission" date="2025-09" db="UniProtKB">
        <authorList>
            <consortium name="Ensembl"/>
        </authorList>
    </citation>
    <scope>IDENTIFICATION</scope>
</reference>
<evidence type="ECO:0000256" key="9">
    <source>
        <dbReference type="ARBA" id="ARBA00023136"/>
    </source>
</evidence>
<keyword evidence="16" id="KW-1185">Reference proteome</keyword>
<evidence type="ECO:0000256" key="11">
    <source>
        <dbReference type="ARBA" id="ARBA00023224"/>
    </source>
</evidence>
<feature type="domain" description="G-protein coupled receptors family 1 profile" evidence="14">
    <location>
        <begin position="345"/>
        <end position="593"/>
    </location>
</feature>
<keyword evidence="5 12" id="KW-0812">Transmembrane</keyword>
<comment type="subcellular location">
    <subcellularLocation>
        <location evidence="2">Cell membrane</location>
        <topology evidence="2">Multi-pass membrane protein</topology>
    </subcellularLocation>
</comment>
<dbReference type="PANTHER" id="PTHR48018">
    <property type="entry name" value="OLFACTORY RECEPTOR"/>
    <property type="match status" value="1"/>
</dbReference>
<protein>
    <recommendedName>
        <fullName evidence="14">G-protein coupled receptors family 1 profile domain-containing protein</fullName>
    </recommendedName>
</protein>
<dbReference type="PaxDb" id="9823-ENSSSCP00000016114"/>
<evidence type="ECO:0000256" key="13">
    <source>
        <dbReference type="SAM" id="Phobius"/>
    </source>
</evidence>
<evidence type="ECO:0000256" key="3">
    <source>
        <dbReference type="ARBA" id="ARBA00022475"/>
    </source>
</evidence>
<dbReference type="InterPro" id="IPR000725">
    <property type="entry name" value="Olfact_rcpt"/>
</dbReference>
<evidence type="ECO:0000259" key="14">
    <source>
        <dbReference type="PROSITE" id="PS50262"/>
    </source>
</evidence>
<dbReference type="Ensembl" id="ENSSSCT00000016559.4">
    <property type="protein sequence ID" value="ENSSSCP00000055653.2"/>
    <property type="gene ID" value="ENSSSCG00000015193.4"/>
</dbReference>
<reference evidence="15" key="2">
    <citation type="journal article" date="2020" name="Gigascience">
        <title>An improved pig reference genome sequence to enable pig genetics and genomics research.</title>
        <authorList>
            <person name="Warr A."/>
            <person name="Affara N."/>
            <person name="Aken B."/>
            <person name="Beiki H."/>
            <person name="Bickhart D.M."/>
            <person name="Billis K."/>
            <person name="Chow W."/>
            <person name="Eory L."/>
            <person name="Finlayson H.A."/>
            <person name="Flicek P."/>
            <person name="Giron C.G."/>
            <person name="Griffin D.K."/>
            <person name="Hall R."/>
            <person name="Hannum G."/>
            <person name="Hourlier T."/>
            <person name="Howe K."/>
            <person name="Hume D.A."/>
            <person name="Izuogu O."/>
            <person name="Kim K."/>
            <person name="Koren S."/>
            <person name="Liu H."/>
            <person name="Manchanda N."/>
            <person name="Martin F.J."/>
            <person name="Nonneman D.J."/>
            <person name="O'Connor R.E."/>
            <person name="Phillippy A.M."/>
            <person name="Rohrer G.A."/>
            <person name="Rosen B.D."/>
            <person name="Rund L.A."/>
            <person name="Sargent C.A."/>
            <person name="Schook L.B."/>
            <person name="Schroeder S.G."/>
            <person name="Schwartz A.S."/>
            <person name="Skinner B.M."/>
            <person name="Talbot R."/>
            <person name="Tseng E."/>
            <person name="Tuggle C.K."/>
            <person name="Watson M."/>
            <person name="Smith T.P.L."/>
            <person name="Archibald A.L."/>
        </authorList>
    </citation>
    <scope>NUCLEOTIDE SEQUENCE [LARGE SCALE GENOMIC DNA]</scope>
    <source>
        <strain evidence="15">Duroc</strain>
    </source>
</reference>
<feature type="transmembrane region" description="Helical" evidence="13">
    <location>
        <begin position="59"/>
        <end position="79"/>
    </location>
</feature>
<dbReference type="AlphaFoldDB" id="A0A287BHN8"/>
<evidence type="ECO:0000313" key="15">
    <source>
        <dbReference type="Ensembl" id="ENSSSCP00000055653.2"/>
    </source>
</evidence>
<feature type="transmembrane region" description="Helical" evidence="13">
    <location>
        <begin position="405"/>
        <end position="424"/>
    </location>
</feature>
<reference evidence="15" key="3">
    <citation type="submission" date="2025-08" db="UniProtKB">
        <authorList>
            <consortium name="Ensembl"/>
        </authorList>
    </citation>
    <scope>IDENTIFICATION</scope>
</reference>
<evidence type="ECO:0000256" key="6">
    <source>
        <dbReference type="ARBA" id="ARBA00022725"/>
    </source>
</evidence>
<feature type="transmembrane region" description="Helical" evidence="13">
    <location>
        <begin position="259"/>
        <end position="279"/>
    </location>
</feature>
<dbReference type="InParanoid" id="A0A287BHN8"/>
<dbReference type="GO" id="GO:0007608">
    <property type="term" value="P:sensory perception of smell"/>
    <property type="evidence" value="ECO:0000318"/>
    <property type="project" value="GO_Central"/>
</dbReference>
<keyword evidence="10 12" id="KW-0675">Receptor</keyword>
<dbReference type="GO" id="GO:0007186">
    <property type="term" value="P:G protein-coupled receptor signaling pathway"/>
    <property type="evidence" value="ECO:0000318"/>
    <property type="project" value="GO_Central"/>
</dbReference>
<evidence type="ECO:0000256" key="1">
    <source>
        <dbReference type="ARBA" id="ARBA00003929"/>
    </source>
</evidence>
<comment type="function">
    <text evidence="1">Putative odorant or sperm cell receptor.</text>
</comment>
<dbReference type="GO" id="GO:0004984">
    <property type="term" value="F:olfactory receptor activity"/>
    <property type="evidence" value="ECO:0000318"/>
    <property type="project" value="GO_Central"/>
</dbReference>
<keyword evidence="8 12" id="KW-0297">G-protein coupled receptor</keyword>
<feature type="domain" description="G-protein coupled receptors family 1 profile" evidence="14">
    <location>
        <begin position="41"/>
        <end position="277"/>
    </location>
</feature>
<keyword evidence="7 13" id="KW-1133">Transmembrane helix</keyword>
<feature type="transmembrane region" description="Helical" evidence="13">
    <location>
        <begin position="331"/>
        <end position="357"/>
    </location>
</feature>
<feature type="transmembrane region" description="Helical" evidence="13">
    <location>
        <begin position="91"/>
        <end position="110"/>
    </location>
</feature>
<evidence type="ECO:0000256" key="12">
    <source>
        <dbReference type="RuleBase" id="RU000688"/>
    </source>
</evidence>
<evidence type="ECO:0000256" key="2">
    <source>
        <dbReference type="ARBA" id="ARBA00004651"/>
    </source>
</evidence>
<sequence length="613" mass="69000">MATENHSTVTEFILGGLTSRPELQLPLFLLFLGIYSITMLGNLGMVTLIWLSAQLHTPMYYFLSNLSLVDLCYSSAITPKMLVNFVSEKNTISYAGCMFQLYLFIVFVIAECYMLTVMAYDRYVAICRPLFYNTIMSHQVCSLLVVTVYAIALIDSTVETDLILKLSYCERFISHYFCDIVPLMKFSCSNTYDVEMTTFFLAGLNIIHPVQHPRICTLEGRSKAFNTCGFHLAATGLFYGSATFMYLKPSTASSLAQENVASVFYTTMIPMLNPLIYSLRNKEVKAAMHKTLRRKLIGAPSQRRMATENHSTVTEFILGGLTSRPELQLPLFLLFLGIYSITMLGNLGMITLIWLSAQLHTPMYYFLSNLSLVDLCYSSVTAPKMLVNFVSEKNTISYTGCMCQLYFFLVFVIAECYMLTVMAYDRYVAICRPLFYNTIMSHQVCSLLVVTVYAMGLIGSTIETGMMLKVPYCEPLISHYFCDILPLMKLSCSNTYDVEVTVFFLAGFNIVVTGLMVLISYAFILSSILHISTTEGRSKAFSTCSSHLMAVGMFYGTTAFMYLKPSTASSLAQENVASVFYTTVIPMLNPLIYSLRNKEVKAAMQKTLRRKIN</sequence>
<organism evidence="15 16">
    <name type="scientific">Sus scrofa</name>
    <name type="common">Pig</name>
    <dbReference type="NCBI Taxonomy" id="9823"/>
    <lineage>
        <taxon>Eukaryota</taxon>
        <taxon>Metazoa</taxon>
        <taxon>Chordata</taxon>
        <taxon>Craniata</taxon>
        <taxon>Vertebrata</taxon>
        <taxon>Euteleostomi</taxon>
        <taxon>Mammalia</taxon>
        <taxon>Eutheria</taxon>
        <taxon>Laurasiatheria</taxon>
        <taxon>Artiodactyla</taxon>
        <taxon>Suina</taxon>
        <taxon>Suidae</taxon>
        <taxon>Sus</taxon>
    </lineage>
</organism>
<comment type="similarity">
    <text evidence="12">Belongs to the G-protein coupled receptor 1 family.</text>
</comment>
<dbReference type="PRINTS" id="PR00245">
    <property type="entry name" value="OLFACTORYR"/>
</dbReference>
<feature type="transmembrane region" description="Helical" evidence="13">
    <location>
        <begin position="540"/>
        <end position="563"/>
    </location>
</feature>
<dbReference type="SUPFAM" id="SSF81321">
    <property type="entry name" value="Family A G protein-coupled receptor-like"/>
    <property type="match status" value="2"/>
</dbReference>
<dbReference type="SMR" id="A0A287BHN8"/>
<feature type="transmembrane region" description="Helical" evidence="13">
    <location>
        <begin position="444"/>
        <end position="462"/>
    </location>
</feature>
<evidence type="ECO:0000313" key="16">
    <source>
        <dbReference type="Proteomes" id="UP000008227"/>
    </source>
</evidence>
<evidence type="ECO:0000256" key="4">
    <source>
        <dbReference type="ARBA" id="ARBA00022606"/>
    </source>
</evidence>
<dbReference type="Gene3D" id="1.20.1070.10">
    <property type="entry name" value="Rhodopsin 7-helix transmembrane proteins"/>
    <property type="match status" value="2"/>
</dbReference>
<evidence type="ECO:0000256" key="7">
    <source>
        <dbReference type="ARBA" id="ARBA00022989"/>
    </source>
</evidence>
<dbReference type="Bgee" id="ENSSSCG00000015193">
    <property type="expression patterns" value="Expressed in oocyte and 1 other cell type or tissue"/>
</dbReference>
<feature type="transmembrane region" description="Helical" evidence="13">
    <location>
        <begin position="575"/>
        <end position="595"/>
    </location>
</feature>
<evidence type="ECO:0000256" key="10">
    <source>
        <dbReference type="ARBA" id="ARBA00023170"/>
    </source>
</evidence>
<dbReference type="Proteomes" id="UP000008227">
    <property type="component" value="Chromosome 9"/>
</dbReference>
<evidence type="ECO:0000256" key="8">
    <source>
        <dbReference type="ARBA" id="ARBA00023040"/>
    </source>
</evidence>
<dbReference type="GO" id="GO:0004930">
    <property type="term" value="F:G protein-coupled receptor activity"/>
    <property type="evidence" value="ECO:0007669"/>
    <property type="project" value="UniProtKB-KW"/>
</dbReference>
<dbReference type="PROSITE" id="PS00237">
    <property type="entry name" value="G_PROTEIN_RECEP_F1_1"/>
    <property type="match status" value="1"/>
</dbReference>
<reference evidence="16" key="1">
    <citation type="submission" date="2009-11" db="EMBL/GenBank/DDBJ databases">
        <authorList>
            <consortium name="Porcine genome sequencing project"/>
        </authorList>
    </citation>
    <scope>NUCLEOTIDE SEQUENCE [LARGE SCALE GENOMIC DNA]</scope>
    <source>
        <strain evidence="16">Duroc</strain>
    </source>
</reference>
<keyword evidence="9 13" id="KW-0472">Membrane</keyword>
<proteinExistence type="inferred from homology"/>
<feature type="transmembrane region" description="Helical" evidence="13">
    <location>
        <begin position="503"/>
        <end position="528"/>
    </location>
</feature>
<dbReference type="PRINTS" id="PR00237">
    <property type="entry name" value="GPCRRHODOPSN"/>
</dbReference>
<feature type="transmembrane region" description="Helical" evidence="13">
    <location>
        <begin position="224"/>
        <end position="247"/>
    </location>
</feature>
<keyword evidence="6" id="KW-0552">Olfaction</keyword>
<name>A0A287BHN8_PIG</name>
<dbReference type="GO" id="GO:0005549">
    <property type="term" value="F:odorant binding"/>
    <property type="evidence" value="ECO:0000318"/>
    <property type="project" value="GO_Central"/>
</dbReference>
<evidence type="ECO:0000256" key="5">
    <source>
        <dbReference type="ARBA" id="ARBA00022692"/>
    </source>
</evidence>
<accession>A0A287BHN8</accession>
<dbReference type="GeneTree" id="ENSGT01040000240383"/>
<keyword evidence="11 12" id="KW-0807">Transducer</keyword>
<dbReference type="InterPro" id="IPR000276">
    <property type="entry name" value="GPCR_Rhodpsn"/>
</dbReference>
<dbReference type="FunFam" id="1.20.1070.10:FF:000004">
    <property type="entry name" value="Olfactory receptor"/>
    <property type="match status" value="2"/>
</dbReference>
<dbReference type="Pfam" id="PF13853">
    <property type="entry name" value="7tm_4"/>
    <property type="match status" value="2"/>
</dbReference>
<keyword evidence="4" id="KW-0716">Sensory transduction</keyword>
<dbReference type="STRING" id="9823.ENSSSCP00000055653"/>
<dbReference type="PROSITE" id="PS50262">
    <property type="entry name" value="G_PROTEIN_RECEP_F1_2"/>
    <property type="match status" value="2"/>
</dbReference>
<dbReference type="GO" id="GO:0005886">
    <property type="term" value="C:plasma membrane"/>
    <property type="evidence" value="ECO:0007669"/>
    <property type="project" value="UniProtKB-SubCell"/>
</dbReference>